<dbReference type="Proteomes" id="UP001162060">
    <property type="component" value="Unassembled WGS sequence"/>
</dbReference>
<name>A0AAV1UGT2_9STRA</name>
<evidence type="ECO:0000313" key="2">
    <source>
        <dbReference type="Proteomes" id="UP001162060"/>
    </source>
</evidence>
<protein>
    <submittedName>
        <fullName evidence="1">Uncharacterized protein</fullName>
    </submittedName>
</protein>
<proteinExistence type="predicted"/>
<sequence>MHEFETEALTVLTGRTNVRPTRVCGRSLGAVARKCRSRLNERLNEMAQKDRPIDRSTNRRAGRLVVVALLRAWLGFCPVSQRHRLVQEWLSLRKQTVHAAFTRDCKALVSGTCLLYGDAATREERSQPIGSRRSSVSILVGKKQRCIESKSRIINPLAGTYFKLVSQFRRCDAQVKSSATSG</sequence>
<organism evidence="1 2">
    <name type="scientific">Peronospora matthiolae</name>
    <dbReference type="NCBI Taxonomy" id="2874970"/>
    <lineage>
        <taxon>Eukaryota</taxon>
        <taxon>Sar</taxon>
        <taxon>Stramenopiles</taxon>
        <taxon>Oomycota</taxon>
        <taxon>Peronosporomycetes</taxon>
        <taxon>Peronosporales</taxon>
        <taxon>Peronosporaceae</taxon>
        <taxon>Peronospora</taxon>
    </lineage>
</organism>
<evidence type="ECO:0000313" key="1">
    <source>
        <dbReference type="EMBL" id="CAK7933849.1"/>
    </source>
</evidence>
<dbReference type="EMBL" id="CAKLBY020000195">
    <property type="protein sequence ID" value="CAK7933849.1"/>
    <property type="molecule type" value="Genomic_DNA"/>
</dbReference>
<accession>A0AAV1UGT2</accession>
<gene>
    <name evidence="1" type="ORF">PM001_LOCUS18999</name>
</gene>
<reference evidence="1" key="1">
    <citation type="submission" date="2024-01" db="EMBL/GenBank/DDBJ databases">
        <authorList>
            <person name="Webb A."/>
        </authorList>
    </citation>
    <scope>NUCLEOTIDE SEQUENCE</scope>
    <source>
        <strain evidence="1">Pm1</strain>
    </source>
</reference>
<comment type="caution">
    <text evidence="1">The sequence shown here is derived from an EMBL/GenBank/DDBJ whole genome shotgun (WGS) entry which is preliminary data.</text>
</comment>
<dbReference type="AlphaFoldDB" id="A0AAV1UGT2"/>